<comment type="similarity">
    <text evidence="1">Belongs to the bacterial solute-binding protein 3 family.</text>
</comment>
<protein>
    <recommendedName>
        <fullName evidence="3">Solute-binding protein family 3/N-terminal domain-containing protein</fullName>
    </recommendedName>
</protein>
<sequence>MQQLLQRRIAMHLVCLSRDPLCTWSGLLLCLFLVAGCEPLAGDFPRDPHHSLERILERGTMRVGVVANPPWIAEVESLPVGPEAELLTDFAEQLGVDIEWHWGSEEELFEALKQYSLDVVAGGLTSSTPWQKEIGLTLPYYKNTAVVGTREEADQLDPLDGREVTIRPTSGLKRLLQNRDARVNENDNLSGSDDAIAAQMWEVRGMGWHASDVVLRELQQVLAVPSGENALLMRLERFVLANVDVGQLEAELWQHRSRP</sequence>
<name>A0AA91Z5G0_9GAMM</name>
<dbReference type="Proteomes" id="UP000243750">
    <property type="component" value="Unassembled WGS sequence"/>
</dbReference>
<evidence type="ECO:0000259" key="3">
    <source>
        <dbReference type="Pfam" id="PF00497"/>
    </source>
</evidence>
<evidence type="ECO:0000313" key="6">
    <source>
        <dbReference type="Proteomes" id="UP000243750"/>
    </source>
</evidence>
<evidence type="ECO:0000256" key="1">
    <source>
        <dbReference type="ARBA" id="ARBA00010333"/>
    </source>
</evidence>
<evidence type="ECO:0000256" key="2">
    <source>
        <dbReference type="ARBA" id="ARBA00022729"/>
    </source>
</evidence>
<dbReference type="Gene3D" id="3.40.190.10">
    <property type="entry name" value="Periplasmic binding protein-like II"/>
    <property type="match status" value="1"/>
</dbReference>
<keyword evidence="7" id="KW-1185">Reference proteome</keyword>
<reference evidence="4 6" key="1">
    <citation type="submission" date="2017-09" db="EMBL/GenBank/DDBJ databases">
        <title>Bacterial and phytoplankton interrelationship in Kongsfjorden, an Arctic fjord.</title>
        <authorList>
            <person name="Sinha R."/>
            <person name="Krishnan K."/>
        </authorList>
    </citation>
    <scope>NUCLEOTIDE SEQUENCE [LARGE SCALE GENOMIC DNA]</scope>
    <source>
        <strain evidence="4 6">58</strain>
    </source>
</reference>
<dbReference type="InterPro" id="IPR001638">
    <property type="entry name" value="Solute-binding_3/MltF_N"/>
</dbReference>
<dbReference type="EMBL" id="CP033116">
    <property type="protein sequence ID" value="QFY58317.1"/>
    <property type="molecule type" value="Genomic_DNA"/>
</dbReference>
<organism evidence="4 6">
    <name type="scientific">Halopseudomonas pelagia</name>
    <dbReference type="NCBI Taxonomy" id="553151"/>
    <lineage>
        <taxon>Bacteria</taxon>
        <taxon>Pseudomonadati</taxon>
        <taxon>Pseudomonadota</taxon>
        <taxon>Gammaproteobacteria</taxon>
        <taxon>Pseudomonadales</taxon>
        <taxon>Pseudomonadaceae</taxon>
        <taxon>Halopseudomonas</taxon>
    </lineage>
</organism>
<dbReference type="Proteomes" id="UP000344571">
    <property type="component" value="Chromosome"/>
</dbReference>
<gene>
    <name evidence="4" type="ORF">CO192_13340</name>
    <name evidence="5" type="ORF">EAO82_19330</name>
</gene>
<dbReference type="SUPFAM" id="SSF53850">
    <property type="entry name" value="Periplasmic binding protein-like II"/>
    <property type="match status" value="1"/>
</dbReference>
<feature type="domain" description="Solute-binding protein family 3/N-terminal" evidence="3">
    <location>
        <begin position="62"/>
        <end position="246"/>
    </location>
</feature>
<reference evidence="5 7" key="2">
    <citation type="submission" date="2018-10" db="EMBL/GenBank/DDBJ databases">
        <title>Complete genome sequence of Pseudomonas pelagia strain Kongs-67.</title>
        <authorList>
            <person name="Sinha R.K."/>
            <person name="Krishnan K."/>
        </authorList>
    </citation>
    <scope>NUCLEOTIDE SEQUENCE [LARGE SCALE GENOMIC DNA]</scope>
    <source>
        <strain evidence="5 7">Kongs-67</strain>
    </source>
</reference>
<accession>A0AA91Z5G0</accession>
<dbReference type="PANTHER" id="PTHR35936:SF32">
    <property type="entry name" value="MEMBRANE-BOUND LYTIC MUREIN TRANSGLYCOSYLASE F"/>
    <property type="match status" value="1"/>
</dbReference>
<evidence type="ECO:0000313" key="5">
    <source>
        <dbReference type="EMBL" id="QFY58317.1"/>
    </source>
</evidence>
<keyword evidence="2" id="KW-0732">Signal</keyword>
<proteinExistence type="inferred from homology"/>
<evidence type="ECO:0000313" key="7">
    <source>
        <dbReference type="Proteomes" id="UP000344571"/>
    </source>
</evidence>
<dbReference type="Pfam" id="PF00497">
    <property type="entry name" value="SBP_bac_3"/>
    <property type="match status" value="1"/>
</dbReference>
<evidence type="ECO:0000313" key="4">
    <source>
        <dbReference type="EMBL" id="PCC98853.1"/>
    </source>
</evidence>
<dbReference type="PANTHER" id="PTHR35936">
    <property type="entry name" value="MEMBRANE-BOUND LYTIC MUREIN TRANSGLYCOSYLASE F"/>
    <property type="match status" value="1"/>
</dbReference>
<dbReference type="AlphaFoldDB" id="A0AA91Z5G0"/>
<dbReference type="EMBL" id="NWMT01000175">
    <property type="protein sequence ID" value="PCC98853.1"/>
    <property type="molecule type" value="Genomic_DNA"/>
</dbReference>